<evidence type="ECO:0000256" key="1">
    <source>
        <dbReference type="ARBA" id="ARBA00022679"/>
    </source>
</evidence>
<dbReference type="SUPFAM" id="SSF53448">
    <property type="entry name" value="Nucleotide-diphospho-sugar transferases"/>
    <property type="match status" value="1"/>
</dbReference>
<dbReference type="Proteomes" id="UP000594688">
    <property type="component" value="Chromosome"/>
</dbReference>
<evidence type="ECO:0000256" key="2">
    <source>
        <dbReference type="ARBA" id="ARBA00022695"/>
    </source>
</evidence>
<dbReference type="InterPro" id="IPR025877">
    <property type="entry name" value="MobA-like_NTP_Trfase"/>
</dbReference>
<feature type="domain" description="MobA-like NTP transferase" evidence="3">
    <location>
        <begin position="3"/>
        <end position="132"/>
    </location>
</feature>
<gene>
    <name evidence="4" type="ORF">G3M70_04200</name>
</gene>
<dbReference type="AlphaFoldDB" id="A0A7T0BUL3"/>
<dbReference type="InterPro" id="IPR029044">
    <property type="entry name" value="Nucleotide-diphossugar_trans"/>
</dbReference>
<dbReference type="PANTHER" id="PTHR43584:SF8">
    <property type="entry name" value="N-ACETYLMURAMATE ALPHA-1-PHOSPHATE URIDYLYLTRANSFERASE"/>
    <property type="match status" value="1"/>
</dbReference>
<name>A0A7T0BUL3_9BACT</name>
<dbReference type="Gene3D" id="3.90.550.10">
    <property type="entry name" value="Spore Coat Polysaccharide Biosynthesis Protein SpsA, Chain A"/>
    <property type="match status" value="1"/>
</dbReference>
<accession>A0A7T0BUL3</accession>
<keyword evidence="2" id="KW-0548">Nucleotidyltransferase</keyword>
<evidence type="ECO:0000313" key="5">
    <source>
        <dbReference type="Proteomes" id="UP000594688"/>
    </source>
</evidence>
<dbReference type="InterPro" id="IPR050065">
    <property type="entry name" value="GlmU-like"/>
</dbReference>
<keyword evidence="1 4" id="KW-0808">Transferase</keyword>
<dbReference type="GO" id="GO:0016779">
    <property type="term" value="F:nucleotidyltransferase activity"/>
    <property type="evidence" value="ECO:0007669"/>
    <property type="project" value="UniProtKB-KW"/>
</dbReference>
<reference evidence="4 5" key="1">
    <citation type="submission" date="2020-02" db="EMBL/GenBank/DDBJ databases">
        <title>Genomic and physiological characterization of two novel Nitrospinaceae genera.</title>
        <authorList>
            <person name="Mueller A.J."/>
            <person name="Jung M.-Y."/>
            <person name="Strachan C.R."/>
            <person name="Herbold C.W."/>
            <person name="Kirkegaard R.H."/>
            <person name="Daims H."/>
        </authorList>
    </citation>
    <scope>NUCLEOTIDE SEQUENCE [LARGE SCALE GENOMIC DNA]</scope>
    <source>
        <strain evidence="4">EB</strain>
    </source>
</reference>
<dbReference type="PANTHER" id="PTHR43584">
    <property type="entry name" value="NUCLEOTIDYL TRANSFERASE"/>
    <property type="match status" value="1"/>
</dbReference>
<dbReference type="Pfam" id="PF12804">
    <property type="entry name" value="NTP_transf_3"/>
    <property type="match status" value="1"/>
</dbReference>
<sequence length="248" mass="27452">MNALILLAGYGSRLSREDLPHKVFLDFGGESLLNKHLKTLQNAGIEKTVLVVGYNKGAIKDAVAKMDLTMPIEFIDNDVYRTTGNTLSMVMGLRGMQGDVLVMDGDLLYPREVLGGFLDKATGSCFAVVPVDINDVECAKVLLNNDESIAAIITKRALTDQEKSGYKFSGEAIGFFTLTPHAVDTIIKAYDEQEAHYEPTLWEILFSEIADKTPLCVYPLDENGCFEIDTQEDYEEALACYNANPDRY</sequence>
<evidence type="ECO:0000313" key="4">
    <source>
        <dbReference type="EMBL" id="QPJ61131.1"/>
    </source>
</evidence>
<dbReference type="EMBL" id="CP048685">
    <property type="protein sequence ID" value="QPJ61131.1"/>
    <property type="molecule type" value="Genomic_DNA"/>
</dbReference>
<organism evidence="4 5">
    <name type="scientific">Candidatus Nitronauta litoralis</name>
    <dbReference type="NCBI Taxonomy" id="2705533"/>
    <lineage>
        <taxon>Bacteria</taxon>
        <taxon>Pseudomonadati</taxon>
        <taxon>Nitrospinota/Tectimicrobiota group</taxon>
        <taxon>Nitrospinota</taxon>
        <taxon>Nitrospinia</taxon>
        <taxon>Nitrospinales</taxon>
        <taxon>Nitrospinaceae</taxon>
        <taxon>Candidatus Nitronauta</taxon>
    </lineage>
</organism>
<proteinExistence type="predicted"/>
<evidence type="ECO:0000259" key="3">
    <source>
        <dbReference type="Pfam" id="PF12804"/>
    </source>
</evidence>
<protein>
    <submittedName>
        <fullName evidence="4">NTP transferase domain-containing protein</fullName>
    </submittedName>
</protein>
<dbReference type="KEGG" id="nli:G3M70_04200"/>